<organism evidence="1 2">
    <name type="scientific">Daldinia eschscholtzii</name>
    <dbReference type="NCBI Taxonomy" id="292717"/>
    <lineage>
        <taxon>Eukaryota</taxon>
        <taxon>Fungi</taxon>
        <taxon>Dikarya</taxon>
        <taxon>Ascomycota</taxon>
        <taxon>Pezizomycotina</taxon>
        <taxon>Sordariomycetes</taxon>
        <taxon>Xylariomycetidae</taxon>
        <taxon>Xylariales</taxon>
        <taxon>Hypoxylaceae</taxon>
        <taxon>Daldinia</taxon>
    </lineage>
</organism>
<comment type="caution">
    <text evidence="1">The sequence shown here is derived from an EMBL/GenBank/DDBJ whole genome shotgun (WGS) entry which is preliminary data.</text>
</comment>
<reference evidence="1 2" key="1">
    <citation type="journal article" date="2024" name="Front Chem Biol">
        <title>Unveiling the potential of Daldinia eschscholtzii MFLUCC 19-0629 through bioactivity and bioinformatics studies for enhanced sustainable agriculture production.</title>
        <authorList>
            <person name="Brooks S."/>
            <person name="Weaver J.A."/>
            <person name="Klomchit A."/>
            <person name="Alharthi S.A."/>
            <person name="Onlamun T."/>
            <person name="Nurani R."/>
            <person name="Vong T.K."/>
            <person name="Alberti F."/>
            <person name="Greco C."/>
        </authorList>
    </citation>
    <scope>NUCLEOTIDE SEQUENCE [LARGE SCALE GENOMIC DNA]</scope>
    <source>
        <strain evidence="1">MFLUCC 19-0629</strain>
    </source>
</reference>
<keyword evidence="2" id="KW-1185">Reference proteome</keyword>
<evidence type="ECO:0000313" key="2">
    <source>
        <dbReference type="Proteomes" id="UP001369815"/>
    </source>
</evidence>
<evidence type="ECO:0000313" key="1">
    <source>
        <dbReference type="EMBL" id="KAK6954050.1"/>
    </source>
</evidence>
<dbReference type="Proteomes" id="UP001369815">
    <property type="component" value="Unassembled WGS sequence"/>
</dbReference>
<dbReference type="AlphaFoldDB" id="A0AAX6MN13"/>
<protein>
    <submittedName>
        <fullName evidence="1">Uncharacterized protein</fullName>
    </submittedName>
</protein>
<name>A0AAX6MN13_9PEZI</name>
<accession>A0AAX6MN13</accession>
<dbReference type="EMBL" id="JBANMG010000004">
    <property type="protein sequence ID" value="KAK6954050.1"/>
    <property type="molecule type" value="Genomic_DNA"/>
</dbReference>
<proteinExistence type="predicted"/>
<gene>
    <name evidence="1" type="ORF">Daesc_004012</name>
</gene>
<sequence length="167" mass="18899">MPTSTTFATFIDEPLRVGYDNLSSLASLDNKFLQANTLLSHTEDVLKELSSTFIQEDLSIAPETINVLDNYRRRCVAHCRVANLLQQRAQTTAQLLANTLSFRDQILAKQQNGNMLQLNKSAVFLTTLTLLYLPASFVAVSMELAQYISHCHPITNQQPDFLRYELF</sequence>